<dbReference type="EMBL" id="SNRW01041405">
    <property type="protein sequence ID" value="KAA6337540.1"/>
    <property type="molecule type" value="Genomic_DNA"/>
</dbReference>
<accession>A0A5J4RWI9</accession>
<dbReference type="Proteomes" id="UP000324800">
    <property type="component" value="Unassembled WGS sequence"/>
</dbReference>
<protein>
    <submittedName>
        <fullName evidence="1">Uncharacterized protein</fullName>
    </submittedName>
</protein>
<reference evidence="1 2" key="1">
    <citation type="submission" date="2019-03" db="EMBL/GenBank/DDBJ databases">
        <title>Single cell metagenomics reveals metabolic interactions within the superorganism composed of flagellate Streblomastix strix and complex community of Bacteroidetes bacteria on its surface.</title>
        <authorList>
            <person name="Treitli S.C."/>
            <person name="Kolisko M."/>
            <person name="Husnik F."/>
            <person name="Keeling P."/>
            <person name="Hampl V."/>
        </authorList>
    </citation>
    <scope>NUCLEOTIDE SEQUENCE [LARGE SCALE GENOMIC DNA]</scope>
    <source>
        <strain evidence="1">ST1C</strain>
    </source>
</reference>
<comment type="caution">
    <text evidence="1">The sequence shown here is derived from an EMBL/GenBank/DDBJ whole genome shotgun (WGS) entry which is preliminary data.</text>
</comment>
<sequence>MSINTVSSVFDAVDEVTAEQKVFIMIKDVENQFDYNNLQFMTMTWRVERREMFVKEFWLSILLKESLVPLLQVFNKLLLVLMLSSRVQYVAIPGESVFYIVGDNVQSAGVAAFIINCLSASSRLNVSFESLLDSQDS</sequence>
<evidence type="ECO:0000313" key="2">
    <source>
        <dbReference type="Proteomes" id="UP000324800"/>
    </source>
</evidence>
<dbReference type="AlphaFoldDB" id="A0A5J4RWI9"/>
<name>A0A5J4RWI9_9EUKA</name>
<gene>
    <name evidence="1" type="ORF">EZS28_052778</name>
</gene>
<proteinExistence type="predicted"/>
<organism evidence="1 2">
    <name type="scientific">Streblomastix strix</name>
    <dbReference type="NCBI Taxonomy" id="222440"/>
    <lineage>
        <taxon>Eukaryota</taxon>
        <taxon>Metamonada</taxon>
        <taxon>Preaxostyla</taxon>
        <taxon>Oxymonadida</taxon>
        <taxon>Streblomastigidae</taxon>
        <taxon>Streblomastix</taxon>
    </lineage>
</organism>
<evidence type="ECO:0000313" key="1">
    <source>
        <dbReference type="EMBL" id="KAA6337540.1"/>
    </source>
</evidence>